<feature type="domain" description="Helicase HerA central" evidence="1">
    <location>
        <begin position="283"/>
        <end position="409"/>
    </location>
</feature>
<organism evidence="2 3">
    <name type="scientific">Weissella muntiaci</name>
    <dbReference type="NCBI Taxonomy" id="2508881"/>
    <lineage>
        <taxon>Bacteria</taxon>
        <taxon>Bacillati</taxon>
        <taxon>Bacillota</taxon>
        <taxon>Bacilli</taxon>
        <taxon>Lactobacillales</taxon>
        <taxon>Lactobacillaceae</taxon>
        <taxon>Weissella</taxon>
    </lineage>
</organism>
<dbReference type="Gene3D" id="3.40.50.300">
    <property type="entry name" value="P-loop containing nucleotide triphosphate hydrolases"/>
    <property type="match status" value="2"/>
</dbReference>
<dbReference type="AlphaFoldDB" id="A0A6C2C9C1"/>
<dbReference type="InterPro" id="IPR051162">
    <property type="entry name" value="T4SS_component"/>
</dbReference>
<dbReference type="OrthoDB" id="9804380at2"/>
<dbReference type="PANTHER" id="PTHR30121">
    <property type="entry name" value="UNCHARACTERIZED PROTEIN YJGR-RELATED"/>
    <property type="match status" value="1"/>
</dbReference>
<evidence type="ECO:0000259" key="1">
    <source>
        <dbReference type="Pfam" id="PF01935"/>
    </source>
</evidence>
<dbReference type="Pfam" id="PF01935">
    <property type="entry name" value="DUF87"/>
    <property type="match status" value="1"/>
</dbReference>
<accession>A0A6C2C9C1</accession>
<evidence type="ECO:0000313" key="2">
    <source>
        <dbReference type="EMBL" id="TYC50504.1"/>
    </source>
</evidence>
<gene>
    <name evidence="2" type="ORF">ESZ50_02225</name>
</gene>
<dbReference type="InterPro" id="IPR002789">
    <property type="entry name" value="HerA_central"/>
</dbReference>
<proteinExistence type="predicted"/>
<evidence type="ECO:0000313" key="3">
    <source>
        <dbReference type="Proteomes" id="UP000371977"/>
    </source>
</evidence>
<dbReference type="PANTHER" id="PTHR30121:SF6">
    <property type="entry name" value="SLR6007 PROTEIN"/>
    <property type="match status" value="1"/>
</dbReference>
<name>A0A6C2C9C1_9LACO</name>
<dbReference type="SUPFAM" id="SSF52540">
    <property type="entry name" value="P-loop containing nucleoside triphosphate hydrolases"/>
    <property type="match status" value="1"/>
</dbReference>
<reference evidence="2 3" key="1">
    <citation type="submission" date="2019-01" db="EMBL/GenBank/DDBJ databases">
        <title>Weissella sp. nov., a novel lactic acid bacterium isolated from animal feces.</title>
        <authorList>
            <person name="Wang L.-T."/>
        </authorList>
    </citation>
    <scope>NUCLEOTIDE SEQUENCE [LARGE SCALE GENOMIC DNA]</scope>
    <source>
        <strain evidence="2 3">8H-2</strain>
    </source>
</reference>
<sequence length="707" mass="79346">MGLLDKIFNRNNDEEDVNDIEVGYQFGEGEDAIPSVTLSNVIGPSVITTNDNYRDVVLISDTVGHHTVWLPFFMTPTGYPHIFKPDMLDQVLANGFVNMHLAVNAFSTRESVKKFQDQEQNMMVDTITKSQQGQIAKVEANRRQMDEVTAHLRAADMQLNQLFEISLTGVITADSIREADMRAASIEGQFASVNGSIARFDQQALTGVKLALPLGYHEDNTEAWHTYREVSRSAVAMIDFARSGASVFNEGFPFIKNLSTPAKNIEYYNHAGTDIMPVDSYSMIVTGSTGGGKSFAVKVFLYRDILMTGNPKRGFDPDGEYISLAKALGKHGLNLTFDHDSPFVINVIEANITEIDIEELTGERDADGEPLETDALVNSLRSAGKKVVYRNNNYYVQRVSINEAIDMGVLVMNTFLTTLKQEPMNERENRLVLNIMRKLFEERGINSDPDSLYSGTPGTRNGLYYKSLPKDQPTLTDLFIKLNEEKGAERLVNTLAEFVSGIGTYTLFDGQTNYGNNISTKLEEFLYVNYDMSKLDGENTRLKFITMTLLGYQVSNSWMKAPNVADKIKLIMFEELTTFTTYEPIKDLAAYIAQRGRKYSAGGIYVTQDMSQFETDQKYISIKNNSYNYMFFKTQSTQAEIVQNLFNLSDGATRIISSTDTSIDTRSKDHAGLFIQGNQVTHGIVDATETEIKLFESNRKKRMEAKL</sequence>
<comment type="caution">
    <text evidence="2">The sequence shown here is derived from an EMBL/GenBank/DDBJ whole genome shotgun (WGS) entry which is preliminary data.</text>
</comment>
<dbReference type="Proteomes" id="UP000371977">
    <property type="component" value="Unassembled WGS sequence"/>
</dbReference>
<dbReference type="RefSeq" id="WP_148621976.1">
    <property type="nucleotide sequence ID" value="NZ_SDGZ01000008.1"/>
</dbReference>
<dbReference type="EMBL" id="SDGZ01000008">
    <property type="protein sequence ID" value="TYC50504.1"/>
    <property type="molecule type" value="Genomic_DNA"/>
</dbReference>
<keyword evidence="3" id="KW-1185">Reference proteome</keyword>
<dbReference type="InterPro" id="IPR027417">
    <property type="entry name" value="P-loop_NTPase"/>
</dbReference>
<protein>
    <submittedName>
        <fullName evidence="2">DUF87 domain-containing protein</fullName>
    </submittedName>
</protein>